<keyword evidence="8" id="KW-1185">Reference proteome</keyword>
<evidence type="ECO:0000259" key="3">
    <source>
        <dbReference type="Pfam" id="PF01915"/>
    </source>
</evidence>
<dbReference type="Proteomes" id="UP001259340">
    <property type="component" value="Unassembled WGS sequence"/>
</dbReference>
<feature type="domain" description="ExoP galactose-binding-like" evidence="4">
    <location>
        <begin position="689"/>
        <end position="846"/>
    </location>
</feature>
<feature type="domain" description="Glycoside hydrolase family 3 C-terminal" evidence="3">
    <location>
        <begin position="443"/>
        <end position="657"/>
    </location>
</feature>
<dbReference type="EMBL" id="JAPMLE010000001">
    <property type="protein sequence ID" value="MDR8524392.1"/>
    <property type="molecule type" value="Genomic_DNA"/>
</dbReference>
<evidence type="ECO:0000313" key="5">
    <source>
        <dbReference type="EMBL" id="MDR8524392.1"/>
    </source>
</evidence>
<dbReference type="InterPro" id="IPR017853">
    <property type="entry name" value="GH"/>
</dbReference>
<protein>
    <submittedName>
        <fullName evidence="5">Glycoside hydrolase family 3 C-terminal domain-containing protein</fullName>
    </submittedName>
</protein>
<dbReference type="RefSeq" id="WP_310655001.1">
    <property type="nucleotide sequence ID" value="NZ_JAPMLA010000008.1"/>
</dbReference>
<dbReference type="InterPro" id="IPR001764">
    <property type="entry name" value="Glyco_hydro_3_N"/>
</dbReference>
<proteinExistence type="predicted"/>
<dbReference type="Pfam" id="PF18559">
    <property type="entry name" value="Exop_C"/>
    <property type="match status" value="1"/>
</dbReference>
<reference evidence="6 8" key="1">
    <citation type="journal article" date="2022" name="bioRxiv">
        <title>Prophages regulate Shewanella fidelis 3313 motility and biofilm formation: implications for gut colonization dynamics in Ciona robusta.</title>
        <authorList>
            <person name="Natarajan O."/>
            <person name="Gibboney S.L."/>
            <person name="Young M.N."/>
            <person name="Lim S.J."/>
            <person name="Pluta N."/>
            <person name="Atkinson C.G."/>
            <person name="Leigh B.A."/>
            <person name="Liberti A."/>
            <person name="Kees E.D."/>
            <person name="Breitbart M."/>
            <person name="Gralnick J.A."/>
            <person name="Dishaw L.J."/>
        </authorList>
    </citation>
    <scope>NUCLEOTIDE SEQUENCE [LARGE SCALE GENOMIC DNA]</scope>
    <source>
        <strain evidence="6 8">JG4066</strain>
    </source>
</reference>
<dbReference type="AlphaFoldDB" id="A0AAW8NNB9"/>
<dbReference type="InterPro" id="IPR036962">
    <property type="entry name" value="Glyco_hydro_3_N_sf"/>
</dbReference>
<keyword evidence="1 5" id="KW-0378">Hydrolase</keyword>
<dbReference type="Pfam" id="PF01915">
    <property type="entry name" value="Glyco_hydro_3_C"/>
    <property type="match status" value="1"/>
</dbReference>
<dbReference type="InterPro" id="IPR002772">
    <property type="entry name" value="Glyco_hydro_3_C"/>
</dbReference>
<gene>
    <name evidence="5" type="ORF">OS133_12230</name>
    <name evidence="6" type="ORF">OS134_00090</name>
</gene>
<reference evidence="5" key="2">
    <citation type="submission" date="2022-11" db="EMBL/GenBank/DDBJ databases">
        <title>Prophages regulate Shewanella fidelis motility and biofilm formation: implications for gut colonization dynamics in Ciona robusta.</title>
        <authorList>
            <person name="Natarajan O."/>
            <person name="Gibboney S.L."/>
            <person name="Young M.N."/>
            <person name="Lim S.J."/>
            <person name="Pluta N."/>
            <person name="Atkinson C.G.F."/>
            <person name="Leigh B.A."/>
            <person name="Liberti A."/>
            <person name="Kees E."/>
            <person name="Breitbart M."/>
            <person name="Gralnick J."/>
            <person name="Dishaw L.J."/>
        </authorList>
    </citation>
    <scope>NUCLEOTIDE SEQUENCE</scope>
    <source>
        <strain evidence="5">3313</strain>
    </source>
</reference>
<evidence type="ECO:0000259" key="2">
    <source>
        <dbReference type="Pfam" id="PF00933"/>
    </source>
</evidence>
<evidence type="ECO:0000259" key="4">
    <source>
        <dbReference type="Pfam" id="PF18559"/>
    </source>
</evidence>
<dbReference type="Gene3D" id="3.40.50.1700">
    <property type="entry name" value="Glycoside hydrolase family 3 C-terminal domain"/>
    <property type="match status" value="1"/>
</dbReference>
<dbReference type="InterPro" id="IPR036881">
    <property type="entry name" value="Glyco_hydro_3_C_sf"/>
</dbReference>
<sequence>MLTAVFFPKTYAFFAETRLLGWSVLLLVCSCTTGYSDSSVTAENSKQNLNLIWPQLNSAVQPNPQLEQKVAKLVSEMTLKQKVAQIIQPEIGDFTFDDMREYGFGSYLNGGGSFPDRNKYLSINEWVEFAESMYQASVDDELDGSTIPTMWGTDAVHGHNNVIGATFFPHNIGLGATNNPQLIEQIAAITAKEVKVTGIDWVFAPTVAVARDDRWGRTYESYSEDPQIVKAYSGAIVRGLQGTVDKDFLSAEKVIATTKHFLGDGGTLDGIDQGNNLDPEQTLFDIHAQGYISGLRAGAQTVMASFNSWHGAKIHGSEYLLTQVLKQRLGFDGIVVGDWNGHGQVAGCSNQSCPQAINAGLDIYMAPTKSWKPLFNNLVEQVQSGEIPMQRLDDAVSRVLRVKFRAGLFSRPSPINRPFAGQTELIGAAEHRDVARQAVRESLVLLKNNNNLLPLSAKQTVMVAGDGADNIAKQAGGWSLSWQGTDNSNADFPGASSIFAGIKKQVKRAGGKAFLSQDGRYAIKPDIAIVVFGEQPYAEGYGDLANLEYQRGDKRDLALLKRLQAADIPVISIFISGRPLWVNAELNASDAFVAAWLPGSEGDGIAQVLFKDDTDNPQYDFSGKLAFSWPNHPQQALLNRQDDNYDPLFAYGYGLSYQDNIYLPQLSEQHVVTAEMLAPLSIYDGKAQQPWRLNIKPEQLNDKAADDTAKVKRVNGILLSQTNYQVKDDGLRLDFDGHNKAKVSFNSAFPRDLRPYSEQNTVLSFAAKLDKMPNTQVQLLMRSDKYGNKAVDITAELKRIYAKGWQRLTVDSGCFINQGMSFADIKSAFGLKTKGELIVAIADIKLQVANAYAPDDGVVNIHCN</sequence>
<dbReference type="EMBL" id="JAPMLD010000001">
    <property type="protein sequence ID" value="MDW4822474.1"/>
    <property type="molecule type" value="Genomic_DNA"/>
</dbReference>
<organism evidence="5 7">
    <name type="scientific">Shewanella fidelis</name>
    <dbReference type="NCBI Taxonomy" id="173509"/>
    <lineage>
        <taxon>Bacteria</taxon>
        <taxon>Pseudomonadati</taxon>
        <taxon>Pseudomonadota</taxon>
        <taxon>Gammaproteobacteria</taxon>
        <taxon>Alteromonadales</taxon>
        <taxon>Shewanellaceae</taxon>
        <taxon>Shewanella</taxon>
    </lineage>
</organism>
<evidence type="ECO:0000313" key="6">
    <source>
        <dbReference type="EMBL" id="MDW4822474.1"/>
    </source>
</evidence>
<dbReference type="SUPFAM" id="SSF51445">
    <property type="entry name" value="(Trans)glycosidases"/>
    <property type="match status" value="1"/>
</dbReference>
<dbReference type="PANTHER" id="PTHR30620">
    <property type="entry name" value="PERIPLASMIC BETA-GLUCOSIDASE-RELATED"/>
    <property type="match status" value="1"/>
</dbReference>
<comment type="caution">
    <text evidence="5">The sequence shown here is derived from an EMBL/GenBank/DDBJ whole genome shotgun (WGS) entry which is preliminary data.</text>
</comment>
<accession>A0AAW8NNB9</accession>
<evidence type="ECO:0000256" key="1">
    <source>
        <dbReference type="ARBA" id="ARBA00022801"/>
    </source>
</evidence>
<dbReference type="GO" id="GO:0008422">
    <property type="term" value="F:beta-glucosidase activity"/>
    <property type="evidence" value="ECO:0007669"/>
    <property type="project" value="TreeGrafter"/>
</dbReference>
<dbReference type="GO" id="GO:0009251">
    <property type="term" value="P:glucan catabolic process"/>
    <property type="evidence" value="ECO:0007669"/>
    <property type="project" value="TreeGrafter"/>
</dbReference>
<dbReference type="InterPro" id="IPR051915">
    <property type="entry name" value="Cellulose_Degrad_GH3"/>
</dbReference>
<dbReference type="Gene3D" id="3.20.20.300">
    <property type="entry name" value="Glycoside hydrolase, family 3, N-terminal domain"/>
    <property type="match status" value="1"/>
</dbReference>
<evidence type="ECO:0000313" key="7">
    <source>
        <dbReference type="Proteomes" id="UP001259340"/>
    </source>
</evidence>
<dbReference type="Gene3D" id="2.60.120.430">
    <property type="entry name" value="Galactose-binding lectin"/>
    <property type="match status" value="1"/>
</dbReference>
<feature type="domain" description="Glycoside hydrolase family 3 N-terminal" evidence="2">
    <location>
        <begin position="78"/>
        <end position="402"/>
    </location>
</feature>
<dbReference type="PANTHER" id="PTHR30620:SF77">
    <property type="entry name" value="LYSOSOMAL BETA GLUCOSIDASE-LIKE"/>
    <property type="match status" value="1"/>
</dbReference>
<dbReference type="InterPro" id="IPR041443">
    <property type="entry name" value="Exop_C"/>
</dbReference>
<name>A0AAW8NNB9_9GAMM</name>
<evidence type="ECO:0000313" key="8">
    <source>
        <dbReference type="Proteomes" id="UP001271263"/>
    </source>
</evidence>
<dbReference type="Pfam" id="PF00933">
    <property type="entry name" value="Glyco_hydro_3"/>
    <property type="match status" value="1"/>
</dbReference>
<dbReference type="SUPFAM" id="SSF52279">
    <property type="entry name" value="Beta-D-glucan exohydrolase, C-terminal domain"/>
    <property type="match status" value="1"/>
</dbReference>
<dbReference type="Proteomes" id="UP001271263">
    <property type="component" value="Unassembled WGS sequence"/>
</dbReference>
<dbReference type="PRINTS" id="PR00133">
    <property type="entry name" value="GLHYDRLASE3"/>
</dbReference>